<name>A0ABR2WD86_9FUNG</name>
<comment type="caution">
    <text evidence="1">The sequence shown here is derived from an EMBL/GenBank/DDBJ whole genome shotgun (WGS) entry which is preliminary data.</text>
</comment>
<evidence type="ECO:0000313" key="2">
    <source>
        <dbReference type="Proteomes" id="UP001479436"/>
    </source>
</evidence>
<organism evidence="1 2">
    <name type="scientific">Basidiobolus ranarum</name>
    <dbReference type="NCBI Taxonomy" id="34480"/>
    <lineage>
        <taxon>Eukaryota</taxon>
        <taxon>Fungi</taxon>
        <taxon>Fungi incertae sedis</taxon>
        <taxon>Zoopagomycota</taxon>
        <taxon>Entomophthoromycotina</taxon>
        <taxon>Basidiobolomycetes</taxon>
        <taxon>Basidiobolales</taxon>
        <taxon>Basidiobolaceae</taxon>
        <taxon>Basidiobolus</taxon>
    </lineage>
</organism>
<keyword evidence="2" id="KW-1185">Reference proteome</keyword>
<proteinExistence type="predicted"/>
<accession>A0ABR2WD86</accession>
<gene>
    <name evidence="1" type="ORF">K7432_017572</name>
</gene>
<protein>
    <submittedName>
        <fullName evidence="1">Uncharacterized protein</fullName>
    </submittedName>
</protein>
<dbReference type="EMBL" id="JASJQH010003994">
    <property type="protein sequence ID" value="KAK9759450.1"/>
    <property type="molecule type" value="Genomic_DNA"/>
</dbReference>
<evidence type="ECO:0000313" key="1">
    <source>
        <dbReference type="EMBL" id="KAK9759450.1"/>
    </source>
</evidence>
<sequence length="79" mass="8745">MDELYINVHASTGYIQASLGSALDSHDLMNQGERAIKFAQYEYNQLKVPQQPKPANVCFKSQPMSLYLENQGAIPATAV</sequence>
<dbReference type="Proteomes" id="UP001479436">
    <property type="component" value="Unassembled WGS sequence"/>
</dbReference>
<reference evidence="1 2" key="1">
    <citation type="submission" date="2023-04" db="EMBL/GenBank/DDBJ databases">
        <title>Genome of Basidiobolus ranarum AG-B5.</title>
        <authorList>
            <person name="Stajich J.E."/>
            <person name="Carter-House D."/>
            <person name="Gryganskyi A."/>
        </authorList>
    </citation>
    <scope>NUCLEOTIDE SEQUENCE [LARGE SCALE GENOMIC DNA]</scope>
    <source>
        <strain evidence="1 2">AG-B5</strain>
    </source>
</reference>